<keyword evidence="1" id="KW-0812">Transmembrane</keyword>
<organism evidence="2 3">
    <name type="scientific">Porites lobata</name>
    <dbReference type="NCBI Taxonomy" id="104759"/>
    <lineage>
        <taxon>Eukaryota</taxon>
        <taxon>Metazoa</taxon>
        <taxon>Cnidaria</taxon>
        <taxon>Anthozoa</taxon>
        <taxon>Hexacorallia</taxon>
        <taxon>Scleractinia</taxon>
        <taxon>Fungiina</taxon>
        <taxon>Poritidae</taxon>
        <taxon>Porites</taxon>
    </lineage>
</organism>
<evidence type="ECO:0000256" key="1">
    <source>
        <dbReference type="SAM" id="Phobius"/>
    </source>
</evidence>
<feature type="transmembrane region" description="Helical" evidence="1">
    <location>
        <begin position="33"/>
        <end position="54"/>
    </location>
</feature>
<dbReference type="EMBL" id="CALNXK010000216">
    <property type="protein sequence ID" value="CAH3176744.1"/>
    <property type="molecule type" value="Genomic_DNA"/>
</dbReference>
<keyword evidence="3" id="KW-1185">Reference proteome</keyword>
<protein>
    <submittedName>
        <fullName evidence="2">Uncharacterized protein</fullName>
    </submittedName>
</protein>
<name>A0ABN8RDM2_9CNID</name>
<accession>A0ABN8RDM2</accession>
<sequence>MFGHLLRRIHSSPVALLLLKRHASWTQGEGPNYSKNLIALGIATAGGVMFAFGYQKWKLDKDFEVESK</sequence>
<reference evidence="2 3" key="1">
    <citation type="submission" date="2022-05" db="EMBL/GenBank/DDBJ databases">
        <authorList>
            <consortium name="Genoscope - CEA"/>
            <person name="William W."/>
        </authorList>
    </citation>
    <scope>NUCLEOTIDE SEQUENCE [LARGE SCALE GENOMIC DNA]</scope>
</reference>
<evidence type="ECO:0000313" key="2">
    <source>
        <dbReference type="EMBL" id="CAH3176744.1"/>
    </source>
</evidence>
<evidence type="ECO:0000313" key="3">
    <source>
        <dbReference type="Proteomes" id="UP001159405"/>
    </source>
</evidence>
<gene>
    <name evidence="2" type="ORF">PLOB_00018398</name>
</gene>
<dbReference type="Proteomes" id="UP001159405">
    <property type="component" value="Unassembled WGS sequence"/>
</dbReference>
<proteinExistence type="predicted"/>
<keyword evidence="1" id="KW-0472">Membrane</keyword>
<keyword evidence="1" id="KW-1133">Transmembrane helix</keyword>
<comment type="caution">
    <text evidence="2">The sequence shown here is derived from an EMBL/GenBank/DDBJ whole genome shotgun (WGS) entry which is preliminary data.</text>
</comment>